<keyword evidence="6 10" id="KW-0460">Magnesium</keyword>
<dbReference type="GO" id="GO:0019288">
    <property type="term" value="P:isopentenyl diphosphate biosynthetic process, methylerythritol 4-phosphate pathway"/>
    <property type="evidence" value="ECO:0007669"/>
    <property type="project" value="TreeGrafter"/>
</dbReference>
<name>H1Q0R9_9BACT</name>
<evidence type="ECO:0000256" key="9">
    <source>
        <dbReference type="ARBA" id="ARBA00023229"/>
    </source>
</evidence>
<dbReference type="GO" id="GO:0000287">
    <property type="term" value="F:magnesium ion binding"/>
    <property type="evidence" value="ECO:0007669"/>
    <property type="project" value="UniProtKB-UniRule"/>
</dbReference>
<dbReference type="EMBL" id="AGWK01000018">
    <property type="protein sequence ID" value="EHO72747.1"/>
    <property type="molecule type" value="Genomic_DNA"/>
</dbReference>
<dbReference type="PATRIC" id="fig|883158.3.peg.521"/>
<comment type="similarity">
    <text evidence="2 10">Belongs to the transketolase family. DXPS subfamily.</text>
</comment>
<feature type="domain" description="Transketolase-like pyrimidine-binding" evidence="11">
    <location>
        <begin position="326"/>
        <end position="491"/>
    </location>
</feature>
<evidence type="ECO:0000256" key="5">
    <source>
        <dbReference type="ARBA" id="ARBA00022723"/>
    </source>
</evidence>
<keyword evidence="4 10" id="KW-0808">Transferase</keyword>
<feature type="binding site" evidence="10">
    <location>
        <begin position="153"/>
        <end position="154"/>
    </location>
    <ligand>
        <name>thiamine diphosphate</name>
        <dbReference type="ChEBI" id="CHEBI:58937"/>
    </ligand>
</feature>
<dbReference type="PANTHER" id="PTHR43322:SF5">
    <property type="entry name" value="1-DEOXY-D-XYLULOSE-5-PHOSPHATE SYNTHASE, CHLOROPLASTIC"/>
    <property type="match status" value="1"/>
</dbReference>
<keyword evidence="5 10" id="KW-0479">Metal-binding</keyword>
<evidence type="ECO:0000259" key="11">
    <source>
        <dbReference type="SMART" id="SM00861"/>
    </source>
</evidence>
<feature type="binding site" evidence="10">
    <location>
        <begin position="120"/>
        <end position="122"/>
    </location>
    <ligand>
        <name>thiamine diphosphate</name>
        <dbReference type="ChEBI" id="CHEBI:58937"/>
    </ligand>
</feature>
<dbReference type="AlphaFoldDB" id="H1Q0R9"/>
<dbReference type="eggNOG" id="COG1154">
    <property type="taxonomic scope" value="Bacteria"/>
</dbReference>
<keyword evidence="9 10" id="KW-0414">Isoprene biosynthesis</keyword>
<feature type="binding site" evidence="10">
    <location>
        <position position="181"/>
    </location>
    <ligand>
        <name>thiamine diphosphate</name>
        <dbReference type="ChEBI" id="CHEBI:58937"/>
    </ligand>
</feature>
<dbReference type="CDD" id="cd02007">
    <property type="entry name" value="TPP_DXS"/>
    <property type="match status" value="1"/>
</dbReference>
<evidence type="ECO:0000256" key="2">
    <source>
        <dbReference type="ARBA" id="ARBA00011081"/>
    </source>
</evidence>
<evidence type="ECO:0000313" key="13">
    <source>
        <dbReference type="Proteomes" id="UP000016023"/>
    </source>
</evidence>
<dbReference type="Pfam" id="PF13292">
    <property type="entry name" value="DXP_synthase_N"/>
    <property type="match status" value="1"/>
</dbReference>
<dbReference type="NCBIfam" id="NF003933">
    <property type="entry name" value="PRK05444.2-2"/>
    <property type="match status" value="1"/>
</dbReference>
<dbReference type="SUPFAM" id="SSF52518">
    <property type="entry name" value="Thiamin diphosphate-binding fold (THDP-binding)"/>
    <property type="match status" value="2"/>
</dbReference>
<dbReference type="Pfam" id="PF02779">
    <property type="entry name" value="Transket_pyr"/>
    <property type="match status" value="1"/>
</dbReference>
<dbReference type="HAMAP" id="MF_00315">
    <property type="entry name" value="DXP_synth"/>
    <property type="match status" value="1"/>
</dbReference>
<dbReference type="HOGENOM" id="CLU_009227_1_4_10"/>
<dbReference type="InterPro" id="IPR005475">
    <property type="entry name" value="Transketolase-like_Pyr-bd"/>
</dbReference>
<evidence type="ECO:0000313" key="12">
    <source>
        <dbReference type="EMBL" id="EHO72747.1"/>
    </source>
</evidence>
<dbReference type="Gene3D" id="3.40.50.920">
    <property type="match status" value="1"/>
</dbReference>
<feature type="binding site" evidence="10">
    <location>
        <position position="79"/>
    </location>
    <ligand>
        <name>thiamine diphosphate</name>
        <dbReference type="ChEBI" id="CHEBI:58937"/>
    </ligand>
</feature>
<evidence type="ECO:0000256" key="10">
    <source>
        <dbReference type="HAMAP-Rule" id="MF_00315"/>
    </source>
</evidence>
<dbReference type="STRING" id="883158.HMPREF9140_00507"/>
<protein>
    <recommendedName>
        <fullName evidence="10">1-deoxy-D-xylulose-5-phosphate synthase</fullName>
        <ecNumber evidence="10">2.2.1.7</ecNumber>
    </recommendedName>
    <alternativeName>
        <fullName evidence="10">1-deoxyxylulose-5-phosphate synthase</fullName>
        <shortName evidence="10">DXP synthase</shortName>
        <shortName evidence="10">DXPS</shortName>
    </alternativeName>
</protein>
<dbReference type="PROSITE" id="PS00802">
    <property type="entry name" value="TRANSKETOLASE_2"/>
    <property type="match status" value="1"/>
</dbReference>
<dbReference type="SUPFAM" id="SSF52922">
    <property type="entry name" value="TK C-terminal domain-like"/>
    <property type="match status" value="1"/>
</dbReference>
<dbReference type="InterPro" id="IPR005477">
    <property type="entry name" value="Dxylulose-5-P_synthase"/>
</dbReference>
<keyword evidence="13" id="KW-1185">Reference proteome</keyword>
<proteinExistence type="inferred from homology"/>
<dbReference type="SMART" id="SM00861">
    <property type="entry name" value="Transket_pyr"/>
    <property type="match status" value="1"/>
</dbReference>
<comment type="cofactor">
    <cofactor evidence="10">
        <name>Mg(2+)</name>
        <dbReference type="ChEBI" id="CHEBI:18420"/>
    </cofactor>
    <text evidence="10">Binds 1 Mg(2+) ion per subunit.</text>
</comment>
<dbReference type="GO" id="GO:0030976">
    <property type="term" value="F:thiamine pyrophosphate binding"/>
    <property type="evidence" value="ECO:0007669"/>
    <property type="project" value="UniProtKB-UniRule"/>
</dbReference>
<evidence type="ECO:0000256" key="7">
    <source>
        <dbReference type="ARBA" id="ARBA00022977"/>
    </source>
</evidence>
<feature type="binding site" evidence="10">
    <location>
        <position position="293"/>
    </location>
    <ligand>
        <name>thiamine diphosphate</name>
        <dbReference type="ChEBI" id="CHEBI:58937"/>
    </ligand>
</feature>
<comment type="caution">
    <text evidence="12">The sequence shown here is derived from an EMBL/GenBank/DDBJ whole genome shotgun (WGS) entry which is preliminary data.</text>
</comment>
<dbReference type="PANTHER" id="PTHR43322">
    <property type="entry name" value="1-D-DEOXYXYLULOSE 5-PHOSPHATE SYNTHASE-RELATED"/>
    <property type="match status" value="1"/>
</dbReference>
<dbReference type="GO" id="GO:0009228">
    <property type="term" value="P:thiamine biosynthetic process"/>
    <property type="evidence" value="ECO:0007669"/>
    <property type="project" value="UniProtKB-UniRule"/>
</dbReference>
<feature type="binding site" evidence="10">
    <location>
        <position position="152"/>
    </location>
    <ligand>
        <name>Mg(2+)</name>
        <dbReference type="ChEBI" id="CHEBI:18420"/>
    </ligand>
</feature>
<feature type="binding site" evidence="10">
    <location>
        <position position="181"/>
    </location>
    <ligand>
        <name>Mg(2+)</name>
        <dbReference type="ChEBI" id="CHEBI:18420"/>
    </ligand>
</feature>
<dbReference type="Proteomes" id="UP000016023">
    <property type="component" value="Unassembled WGS sequence"/>
</dbReference>
<dbReference type="InterPro" id="IPR009014">
    <property type="entry name" value="Transketo_C/PFOR_II"/>
</dbReference>
<dbReference type="Gene3D" id="3.40.50.970">
    <property type="match status" value="2"/>
</dbReference>
<keyword evidence="7 10" id="KW-0784">Thiamine biosynthesis</keyword>
<evidence type="ECO:0000256" key="8">
    <source>
        <dbReference type="ARBA" id="ARBA00023052"/>
    </source>
</evidence>
<evidence type="ECO:0000256" key="6">
    <source>
        <dbReference type="ARBA" id="ARBA00022842"/>
    </source>
</evidence>
<dbReference type="GO" id="GO:0016114">
    <property type="term" value="P:terpenoid biosynthetic process"/>
    <property type="evidence" value="ECO:0007669"/>
    <property type="project" value="UniProtKB-UniRule"/>
</dbReference>
<dbReference type="NCBIfam" id="TIGR00204">
    <property type="entry name" value="dxs"/>
    <property type="match status" value="1"/>
</dbReference>
<comment type="subunit">
    <text evidence="3 10">Homodimer.</text>
</comment>
<reference evidence="12 13" key="1">
    <citation type="submission" date="2011-12" db="EMBL/GenBank/DDBJ databases">
        <title>The Genome Sequence of Prevotella micans F0438.</title>
        <authorList>
            <consortium name="The Broad Institute Genome Sequencing Platform"/>
            <person name="Earl A."/>
            <person name="Ward D."/>
            <person name="Feldgarden M."/>
            <person name="Gevers D."/>
            <person name="Izard J."/>
            <person name="Baranova O.V."/>
            <person name="Blanton J.M."/>
            <person name="Wade W.G."/>
            <person name="Dewhirst F.E."/>
            <person name="Young S.K."/>
            <person name="Zeng Q."/>
            <person name="Gargeya S."/>
            <person name="Fitzgerald M."/>
            <person name="Haas B."/>
            <person name="Abouelleil A."/>
            <person name="Alvarado L."/>
            <person name="Arachchi H.M."/>
            <person name="Berlin A."/>
            <person name="Chapman S.B."/>
            <person name="Gearin G."/>
            <person name="Goldberg J."/>
            <person name="Griggs A."/>
            <person name="Gujja S."/>
            <person name="Hansen M."/>
            <person name="Heiman D."/>
            <person name="Howarth C."/>
            <person name="Larimer J."/>
            <person name="Lui A."/>
            <person name="MacDonald P.J.P."/>
            <person name="McCowen C."/>
            <person name="Montmayeur A."/>
            <person name="Murphy C."/>
            <person name="Neiman D."/>
            <person name="Pearson M."/>
            <person name="Priest M."/>
            <person name="Roberts A."/>
            <person name="Saif S."/>
            <person name="Shea T."/>
            <person name="Sisk P."/>
            <person name="Stolte C."/>
            <person name="Sykes S."/>
            <person name="Wortman J."/>
            <person name="Nusbaum C."/>
            <person name="Birren B."/>
        </authorList>
    </citation>
    <scope>NUCLEOTIDE SEQUENCE [LARGE SCALE GENOMIC DNA]</scope>
    <source>
        <strain evidence="12 13">F0438</strain>
    </source>
</reference>
<gene>
    <name evidence="10" type="primary">dxs</name>
    <name evidence="12" type="ORF">HMPREF9140_00507</name>
</gene>
<comment type="catalytic activity">
    <reaction evidence="10">
        <text>D-glyceraldehyde 3-phosphate + pyruvate + H(+) = 1-deoxy-D-xylulose 5-phosphate + CO2</text>
        <dbReference type="Rhea" id="RHEA:12605"/>
        <dbReference type="ChEBI" id="CHEBI:15361"/>
        <dbReference type="ChEBI" id="CHEBI:15378"/>
        <dbReference type="ChEBI" id="CHEBI:16526"/>
        <dbReference type="ChEBI" id="CHEBI:57792"/>
        <dbReference type="ChEBI" id="CHEBI:59776"/>
        <dbReference type="EC" id="2.2.1.7"/>
    </reaction>
</comment>
<comment type="cofactor">
    <cofactor evidence="10">
        <name>thiamine diphosphate</name>
        <dbReference type="ChEBI" id="CHEBI:58937"/>
    </cofactor>
    <text evidence="10">Binds 1 thiamine pyrophosphate per subunit.</text>
</comment>
<sequence length="644" mass="71608">MANEKKIKLLNNIQSPDDLRRLNIEQLPELCNELREKIIEEVAVNPGHLASSLGAIEITVGCHYVFDTPEDRLVWDVGHQAYAHKIITGRRDKFYTNRQLNGIKPFPSPLESEYDTFVCGHASNSISAALGMTVASQLTKHSERHVVAVIGDGAMSGGLAFEGLNNVSSKPNDLLIILNDNDMSIDRAVGGMEKYLLTLDTNETYNRLRFRAAQWLRGKGMLNDERRKGIIRLTNALKSALARQQNLFEGMNIRYFGPFDGNDVMEVVRLLKQLKNMKGPKLLHLHTVKGKGFIPAEQSATIWHAPGKFNPQTGQRIVQDTENKSPRFQDVFGETLLELAERNPRIVGVTPAMPTGSSLNIMMEKMPDRTFDVGIAEGHAMTFSAGMAKDGLQPFCSIYSSFAQRAYDNIIHDAAILNLPVVLCLDRAGLVGEDGATHHGAFDLAYLRPIPNTTIASPLDEHELRRMMYTAQLPNNGLFVIRYPRGNGLLTDWRCPLEEITVGKGRKLADITLGNNPRHTIGVLTIGPIGNEASAALRELQIENSLRIIHYDMRFLKPIDEELLREVANECTDIITIEDGVRNGGLGTAVTEWMADNRFHSNITRMGLPDRFIDQGTVNELRALCGIDRESIKNLLKTIASSSI</sequence>
<dbReference type="InterPro" id="IPR033248">
    <property type="entry name" value="Transketolase_C"/>
</dbReference>
<dbReference type="InterPro" id="IPR020826">
    <property type="entry name" value="Transketolase_BS"/>
</dbReference>
<dbReference type="UniPathway" id="UPA00064">
    <property type="reaction ID" value="UER00091"/>
</dbReference>
<dbReference type="RefSeq" id="WP_006951534.1">
    <property type="nucleotide sequence ID" value="NZ_JH594521.1"/>
</dbReference>
<accession>H1Q0R9</accession>
<feature type="binding site" evidence="10">
    <location>
        <position position="377"/>
    </location>
    <ligand>
        <name>thiamine diphosphate</name>
        <dbReference type="ChEBI" id="CHEBI:58937"/>
    </ligand>
</feature>
<dbReference type="EC" id="2.2.1.7" evidence="10"/>
<organism evidence="12 13">
    <name type="scientific">Prevotella micans F0438</name>
    <dbReference type="NCBI Taxonomy" id="883158"/>
    <lineage>
        <taxon>Bacteria</taxon>
        <taxon>Pseudomonadati</taxon>
        <taxon>Bacteroidota</taxon>
        <taxon>Bacteroidia</taxon>
        <taxon>Bacteroidales</taxon>
        <taxon>Prevotellaceae</taxon>
        <taxon>Prevotella</taxon>
    </lineage>
</organism>
<dbReference type="InterPro" id="IPR029061">
    <property type="entry name" value="THDP-binding"/>
</dbReference>
<dbReference type="GO" id="GO:0005829">
    <property type="term" value="C:cytosol"/>
    <property type="evidence" value="ECO:0007669"/>
    <property type="project" value="TreeGrafter"/>
</dbReference>
<dbReference type="GO" id="GO:0008661">
    <property type="term" value="F:1-deoxy-D-xylulose-5-phosphate synthase activity"/>
    <property type="evidence" value="ECO:0007669"/>
    <property type="project" value="UniProtKB-UniRule"/>
</dbReference>
<comment type="function">
    <text evidence="10">Catalyzes the acyloin condensation reaction between C atoms 2 and 3 of pyruvate and glyceraldehyde 3-phosphate to yield 1-deoxy-D-xylulose-5-phosphate (DXP).</text>
</comment>
<evidence type="ECO:0000256" key="4">
    <source>
        <dbReference type="ARBA" id="ARBA00022679"/>
    </source>
</evidence>
<keyword evidence="8 10" id="KW-0786">Thiamine pyrophosphate</keyword>
<evidence type="ECO:0000256" key="3">
    <source>
        <dbReference type="ARBA" id="ARBA00011738"/>
    </source>
</evidence>
<dbReference type="CDD" id="cd07033">
    <property type="entry name" value="TPP_PYR_DXS_TK_like"/>
    <property type="match status" value="1"/>
</dbReference>
<comment type="pathway">
    <text evidence="1 10">Metabolic intermediate biosynthesis; 1-deoxy-D-xylulose 5-phosphate biosynthesis; 1-deoxy-D-xylulose 5-phosphate from D-glyceraldehyde 3-phosphate and pyruvate: step 1/1.</text>
</comment>
<dbReference type="Pfam" id="PF02780">
    <property type="entry name" value="Transketolase_C"/>
    <property type="match status" value="1"/>
</dbReference>
<evidence type="ECO:0000256" key="1">
    <source>
        <dbReference type="ARBA" id="ARBA00004980"/>
    </source>
</evidence>